<dbReference type="AlphaFoldDB" id="A0A9P7BML8"/>
<dbReference type="EMBL" id="JAANQT010002665">
    <property type="protein sequence ID" value="KAG1302048.1"/>
    <property type="molecule type" value="Genomic_DNA"/>
</dbReference>
<proteinExistence type="predicted"/>
<accession>A0A9P7BML8</accession>
<dbReference type="GO" id="GO:0098542">
    <property type="term" value="P:defense response to other organism"/>
    <property type="evidence" value="ECO:0007669"/>
    <property type="project" value="InterPro"/>
</dbReference>
<gene>
    <name evidence="5" type="ORF">G6F64_011266</name>
</gene>
<name>A0A9P7BML8_RHIOR</name>
<evidence type="ECO:0000256" key="3">
    <source>
        <dbReference type="SAM" id="MobiDB-lite"/>
    </source>
</evidence>
<dbReference type="InterPro" id="IPR044839">
    <property type="entry name" value="NDR1-like"/>
</dbReference>
<evidence type="ECO:0000313" key="6">
    <source>
        <dbReference type="Proteomes" id="UP000716291"/>
    </source>
</evidence>
<feature type="transmembrane region" description="Helical" evidence="4">
    <location>
        <begin position="91"/>
        <end position="111"/>
    </location>
</feature>
<protein>
    <recommendedName>
        <fullName evidence="7">Late embryogenesis abundant protein LEA-2 subgroup domain-containing protein</fullName>
    </recommendedName>
</protein>
<keyword evidence="4" id="KW-1133">Transmembrane helix</keyword>
<dbReference type="GO" id="GO:0016020">
    <property type="term" value="C:membrane"/>
    <property type="evidence" value="ECO:0007669"/>
    <property type="project" value="UniProtKB-SubCell"/>
</dbReference>
<sequence length="280" mass="30124">MNHFEQHSSTENQVVPPPLPIHQQKTTPSPTPTVKPNGDFCSEKIDDSHYNQIEDGNNRKKRRMENRNSCLRCLCCACCLPAWAAGIVWFIIIAIIIVIIVLATIAGTFVMPTVNMAGVSTSPVGGGSQITISGGTFNINFGLIISVNNPNMLSIDLTELSATAYYPNQNGKGHTKIGGGYLAEHFVPTYSNDNFTFPFAIKYNPALDTDQSVLNDLASKCGLTGEEKQDITVDYTIHLAAKVLFIKIRPTISSSATFPCPISSNGAIDGIGDGTLSGLD</sequence>
<dbReference type="Gene3D" id="2.60.40.1820">
    <property type="match status" value="1"/>
</dbReference>
<evidence type="ECO:0000256" key="1">
    <source>
        <dbReference type="ARBA" id="ARBA00004370"/>
    </source>
</evidence>
<feature type="compositionally biased region" description="Low complexity" evidence="3">
    <location>
        <begin position="25"/>
        <end position="36"/>
    </location>
</feature>
<keyword evidence="2 4" id="KW-0472">Membrane</keyword>
<evidence type="ECO:0008006" key="7">
    <source>
        <dbReference type="Google" id="ProtNLM"/>
    </source>
</evidence>
<dbReference type="Proteomes" id="UP000716291">
    <property type="component" value="Unassembled WGS sequence"/>
</dbReference>
<evidence type="ECO:0000313" key="5">
    <source>
        <dbReference type="EMBL" id="KAG1302048.1"/>
    </source>
</evidence>
<comment type="subcellular location">
    <subcellularLocation>
        <location evidence="1">Membrane</location>
    </subcellularLocation>
</comment>
<keyword evidence="4" id="KW-0812">Transmembrane</keyword>
<dbReference type="PANTHER" id="PTHR31234">
    <property type="entry name" value="LATE EMBRYOGENESIS ABUNDANT (LEA) HYDROXYPROLINE-RICH GLYCOPROTEIN FAMILY"/>
    <property type="match status" value="1"/>
</dbReference>
<keyword evidence="6" id="KW-1185">Reference proteome</keyword>
<reference evidence="5" key="1">
    <citation type="journal article" date="2020" name="Microb. Genom.">
        <title>Genetic diversity of clinical and environmental Mucorales isolates obtained from an investigation of mucormycosis cases among solid organ transplant recipients.</title>
        <authorList>
            <person name="Nguyen M.H."/>
            <person name="Kaul D."/>
            <person name="Muto C."/>
            <person name="Cheng S.J."/>
            <person name="Richter R.A."/>
            <person name="Bruno V.M."/>
            <person name="Liu G."/>
            <person name="Beyhan S."/>
            <person name="Sundermann A.J."/>
            <person name="Mounaud S."/>
            <person name="Pasculle A.W."/>
            <person name="Nierman W.C."/>
            <person name="Driscoll E."/>
            <person name="Cumbie R."/>
            <person name="Clancy C.J."/>
            <person name="Dupont C.L."/>
        </authorList>
    </citation>
    <scope>NUCLEOTIDE SEQUENCE</scope>
    <source>
        <strain evidence="5">GL11</strain>
    </source>
</reference>
<dbReference type="PANTHER" id="PTHR31234:SF2">
    <property type="entry name" value="OS05G0199100 PROTEIN"/>
    <property type="match status" value="1"/>
</dbReference>
<dbReference type="OrthoDB" id="20273at2759"/>
<evidence type="ECO:0000256" key="2">
    <source>
        <dbReference type="ARBA" id="ARBA00023136"/>
    </source>
</evidence>
<feature type="region of interest" description="Disordered" evidence="3">
    <location>
        <begin position="1"/>
        <end position="44"/>
    </location>
</feature>
<organism evidence="5 6">
    <name type="scientific">Rhizopus oryzae</name>
    <name type="common">Mucormycosis agent</name>
    <name type="synonym">Rhizopus arrhizus var. delemar</name>
    <dbReference type="NCBI Taxonomy" id="64495"/>
    <lineage>
        <taxon>Eukaryota</taxon>
        <taxon>Fungi</taxon>
        <taxon>Fungi incertae sedis</taxon>
        <taxon>Mucoromycota</taxon>
        <taxon>Mucoromycotina</taxon>
        <taxon>Mucoromycetes</taxon>
        <taxon>Mucorales</taxon>
        <taxon>Mucorineae</taxon>
        <taxon>Rhizopodaceae</taxon>
        <taxon>Rhizopus</taxon>
    </lineage>
</organism>
<evidence type="ECO:0000256" key="4">
    <source>
        <dbReference type="SAM" id="Phobius"/>
    </source>
</evidence>
<comment type="caution">
    <text evidence="5">The sequence shown here is derived from an EMBL/GenBank/DDBJ whole genome shotgun (WGS) entry which is preliminary data.</text>
</comment>